<evidence type="ECO:0000256" key="2">
    <source>
        <dbReference type="ARBA" id="ARBA00022833"/>
    </source>
</evidence>
<dbReference type="PANTHER" id="PTHR36206:SF12">
    <property type="entry name" value="ASPERCRYPTIN BIOSYNTHESIS CLUSTER-SPECIFIC TRANSCRIPTION REGULATOR ATNN-RELATED"/>
    <property type="match status" value="1"/>
</dbReference>
<dbReference type="InterPro" id="IPR036864">
    <property type="entry name" value="Zn2-C6_fun-type_DNA-bd_sf"/>
</dbReference>
<keyword evidence="5" id="KW-0804">Transcription</keyword>
<dbReference type="Proteomes" id="UP000009097">
    <property type="component" value="Unassembled WGS sequence"/>
</dbReference>
<dbReference type="SMART" id="SM00066">
    <property type="entry name" value="GAL4"/>
    <property type="match status" value="1"/>
</dbReference>
<accession>A0A0J9V3S9</accession>
<reference evidence="9" key="1">
    <citation type="submission" date="2007-04" db="EMBL/GenBank/DDBJ databases">
        <authorList>
            <consortium name="The Broad Institute Genome Sequencing Platform"/>
            <person name="Birren B."/>
            <person name="Lander E."/>
            <person name="Galagan J."/>
            <person name="Nusbaum C."/>
            <person name="Devon K."/>
            <person name="Ma L.-J."/>
            <person name="Jaffe D."/>
            <person name="Butler J."/>
            <person name="Alvarez P."/>
            <person name="Gnerre S."/>
            <person name="Grabherr M."/>
            <person name="Kleber M."/>
            <person name="Mauceli E."/>
            <person name="Brockman W."/>
            <person name="MacCallum I.A."/>
            <person name="Young S."/>
            <person name="LaButti K."/>
            <person name="DeCaprio D."/>
            <person name="Crawford M."/>
            <person name="Koehrsen M."/>
            <person name="Engels R."/>
            <person name="Montgomery P."/>
            <person name="Pearson M."/>
            <person name="Howarth C."/>
            <person name="Larson L."/>
            <person name="White J."/>
            <person name="O'Leary S."/>
            <person name="Kodira C."/>
            <person name="Zeng Q."/>
            <person name="Yandava C."/>
            <person name="Alvarado L."/>
            <person name="Kistler C."/>
            <person name="Shim W.-B."/>
            <person name="Kang S."/>
            <person name="Woloshuk C."/>
        </authorList>
    </citation>
    <scope>NUCLEOTIDE SEQUENCE</scope>
    <source>
        <strain evidence="9">4287</strain>
    </source>
</reference>
<keyword evidence="3" id="KW-0805">Transcription regulation</keyword>
<organism evidence="9 10">
    <name type="scientific">Fusarium oxysporum f. sp. lycopersici (strain 4287 / CBS 123668 / FGSC 9935 / NRRL 34936)</name>
    <name type="common">Fusarium vascular wilt of tomato</name>
    <dbReference type="NCBI Taxonomy" id="426428"/>
    <lineage>
        <taxon>Eukaryota</taxon>
        <taxon>Fungi</taxon>
        <taxon>Dikarya</taxon>
        <taxon>Ascomycota</taxon>
        <taxon>Pezizomycotina</taxon>
        <taxon>Sordariomycetes</taxon>
        <taxon>Hypocreomycetidae</taxon>
        <taxon>Hypocreales</taxon>
        <taxon>Nectriaceae</taxon>
        <taxon>Fusarium</taxon>
        <taxon>Fusarium oxysporum species complex</taxon>
    </lineage>
</organism>
<dbReference type="SUPFAM" id="SSF57701">
    <property type="entry name" value="Zn2/Cys6 DNA-binding domain"/>
    <property type="match status" value="1"/>
</dbReference>
<evidence type="ECO:0000256" key="3">
    <source>
        <dbReference type="ARBA" id="ARBA00023015"/>
    </source>
</evidence>
<keyword evidence="4" id="KW-0238">DNA-binding</keyword>
<dbReference type="InterPro" id="IPR021858">
    <property type="entry name" value="Fun_TF"/>
</dbReference>
<dbReference type="GO" id="GO:0008270">
    <property type="term" value="F:zinc ion binding"/>
    <property type="evidence" value="ECO:0007669"/>
    <property type="project" value="InterPro"/>
</dbReference>
<dbReference type="AlphaFoldDB" id="A0A0J9V3S9"/>
<reference evidence="9" key="2">
    <citation type="journal article" date="2010" name="Nature">
        <title>Comparative genomics reveals mobile pathogenicity chromosomes in Fusarium.</title>
        <authorList>
            <person name="Ma L.J."/>
            <person name="van der Does H.C."/>
            <person name="Borkovich K.A."/>
            <person name="Coleman J.J."/>
            <person name="Daboussi M.J."/>
            <person name="Di Pietro A."/>
            <person name="Dufresne M."/>
            <person name="Freitag M."/>
            <person name="Grabherr M."/>
            <person name="Henrissat B."/>
            <person name="Houterman P.M."/>
            <person name="Kang S."/>
            <person name="Shim W.B."/>
            <person name="Woloshuk C."/>
            <person name="Xie X."/>
            <person name="Xu J.R."/>
            <person name="Antoniw J."/>
            <person name="Baker S.E."/>
            <person name="Bluhm B.H."/>
            <person name="Breakspear A."/>
            <person name="Brown D.W."/>
            <person name="Butchko R.A."/>
            <person name="Chapman S."/>
            <person name="Coulson R."/>
            <person name="Coutinho P.M."/>
            <person name="Danchin E.G."/>
            <person name="Diener A."/>
            <person name="Gale L.R."/>
            <person name="Gardiner D.M."/>
            <person name="Goff S."/>
            <person name="Hammond-Kosack K.E."/>
            <person name="Hilburn K."/>
            <person name="Hua-Van A."/>
            <person name="Jonkers W."/>
            <person name="Kazan K."/>
            <person name="Kodira C.D."/>
            <person name="Koehrsen M."/>
            <person name="Kumar L."/>
            <person name="Lee Y.H."/>
            <person name="Li L."/>
            <person name="Manners J.M."/>
            <person name="Miranda-Saavedra D."/>
            <person name="Mukherjee M."/>
            <person name="Park G."/>
            <person name="Park J."/>
            <person name="Park S.Y."/>
            <person name="Proctor R.H."/>
            <person name="Regev A."/>
            <person name="Ruiz-Roldan M.C."/>
            <person name="Sain D."/>
            <person name="Sakthikumar S."/>
            <person name="Sykes S."/>
            <person name="Schwartz D.C."/>
            <person name="Turgeon B.G."/>
            <person name="Wapinski I."/>
            <person name="Yoder O."/>
            <person name="Young S."/>
            <person name="Zeng Q."/>
            <person name="Zhou S."/>
            <person name="Galagan J."/>
            <person name="Cuomo C.A."/>
            <person name="Kistler H.C."/>
            <person name="Rep M."/>
        </authorList>
    </citation>
    <scope>NUCLEOTIDE SEQUENCE [LARGE SCALE GENOMIC DNA]</scope>
    <source>
        <strain evidence="9">4287</strain>
    </source>
</reference>
<name>A0A0J9V3S9_FUSO4</name>
<evidence type="ECO:0000313" key="9">
    <source>
        <dbReference type="EMBL" id="KNB06159.1"/>
    </source>
</evidence>
<evidence type="ECO:0000256" key="5">
    <source>
        <dbReference type="ARBA" id="ARBA00023163"/>
    </source>
</evidence>
<feature type="region of interest" description="Disordered" evidence="7">
    <location>
        <begin position="55"/>
        <end position="76"/>
    </location>
</feature>
<feature type="domain" description="Zn(2)-C6 fungal-type" evidence="8">
    <location>
        <begin position="22"/>
        <end position="65"/>
    </location>
</feature>
<dbReference type="EMBL" id="DS231704">
    <property type="protein sequence ID" value="KNB06159.1"/>
    <property type="molecule type" value="Genomic_DNA"/>
</dbReference>
<evidence type="ECO:0000256" key="1">
    <source>
        <dbReference type="ARBA" id="ARBA00022723"/>
    </source>
</evidence>
<evidence type="ECO:0000256" key="6">
    <source>
        <dbReference type="ARBA" id="ARBA00023242"/>
    </source>
</evidence>
<dbReference type="OrthoDB" id="2593732at2759"/>
<dbReference type="GO" id="GO:0003677">
    <property type="term" value="F:DNA binding"/>
    <property type="evidence" value="ECO:0007669"/>
    <property type="project" value="UniProtKB-KW"/>
</dbReference>
<dbReference type="GeneID" id="28960291"/>
<dbReference type="RefSeq" id="XP_018244204.1">
    <property type="nucleotide sequence ID" value="XM_018399829.1"/>
</dbReference>
<keyword evidence="6" id="KW-0539">Nucleus</keyword>
<gene>
    <name evidence="9" type="ORF">FOXG_19585</name>
</gene>
<evidence type="ECO:0000256" key="7">
    <source>
        <dbReference type="SAM" id="MobiDB-lite"/>
    </source>
</evidence>
<evidence type="ECO:0000256" key="4">
    <source>
        <dbReference type="ARBA" id="ARBA00023125"/>
    </source>
</evidence>
<dbReference type="Pfam" id="PF11951">
    <property type="entry name" value="Fungal_trans_2"/>
    <property type="match status" value="1"/>
</dbReference>
<dbReference type="KEGG" id="fox:FOXG_19585"/>
<dbReference type="GO" id="GO:0000981">
    <property type="term" value="F:DNA-binding transcription factor activity, RNA polymerase II-specific"/>
    <property type="evidence" value="ECO:0007669"/>
    <property type="project" value="InterPro"/>
</dbReference>
<dbReference type="InterPro" id="IPR001138">
    <property type="entry name" value="Zn2Cys6_DnaBD"/>
</dbReference>
<feature type="compositionally biased region" description="Basic residues" evidence="7">
    <location>
        <begin position="64"/>
        <end position="73"/>
    </location>
</feature>
<dbReference type="InterPro" id="IPR052360">
    <property type="entry name" value="Transcr_Regulatory_Proteins"/>
</dbReference>
<dbReference type="VEuPathDB" id="FungiDB:FOXG_19585"/>
<protein>
    <recommendedName>
        <fullName evidence="8">Zn(2)-C6 fungal-type domain-containing protein</fullName>
    </recommendedName>
</protein>
<dbReference type="CDD" id="cd00067">
    <property type="entry name" value="GAL4"/>
    <property type="match status" value="1"/>
</dbReference>
<keyword evidence="2" id="KW-0862">Zinc</keyword>
<keyword evidence="1" id="KW-0479">Metal-binding</keyword>
<sequence length="450" mass="50512">MVVAAIQGIAPAKAKYKRASGPKSRNGCITWIRHLKCDEAKPTCERCSSDKMKCDGYPEPKPLKPPKPRRKPQPKATKPISLEIIPLCSSLHHVPALTSQERLYFNHFFQFTSTQLSLSAESTNFWLQFPLLMGYQYESIRYSMIAVGIAHRLFMAQSLGNKDLDELNSMATRQYNKAIASIIPSMATSSAQDLHIVMICCLLFISFEGLTGRYDELLRHLGAGIDLFHLALPSSTIEERIMTGKLAEMFCRLGVDSSNFMMSDPSISGVRHWYRNNSNLDSQSPIPFKTFDEASYALRQLDVLYEVKPWYCEADDDDDEVRPVVEEAATADHKTFESFLAAAKEAATPLIALGQPTFSLDGDLISGLAFVASTTKDAQTKVQALDLLWRLNRREGLLDSRDIVEMHELSRALETLVEEVHFDQNWKPTAAAGIPMIIERFRKALGQLNL</sequence>
<evidence type="ECO:0000313" key="10">
    <source>
        <dbReference type="Proteomes" id="UP000009097"/>
    </source>
</evidence>
<proteinExistence type="predicted"/>
<evidence type="ECO:0000259" key="8">
    <source>
        <dbReference type="SMART" id="SM00066"/>
    </source>
</evidence>
<dbReference type="PANTHER" id="PTHR36206">
    <property type="entry name" value="ASPERCRYPTIN BIOSYNTHESIS CLUSTER-SPECIFIC TRANSCRIPTION REGULATOR ATNN-RELATED"/>
    <property type="match status" value="1"/>
</dbReference>